<protein>
    <submittedName>
        <fullName evidence="1">Uncharacterized protein</fullName>
    </submittedName>
</protein>
<evidence type="ECO:0000313" key="2">
    <source>
        <dbReference type="EMBL" id="CNV87053.1"/>
    </source>
</evidence>
<evidence type="ECO:0000313" key="1">
    <source>
        <dbReference type="EMBL" id="CFR85426.1"/>
    </source>
</evidence>
<proteinExistence type="predicted"/>
<accession>A0A654U274</accession>
<gene>
    <name evidence="1" type="ORF">ERS007657_02383</name>
    <name evidence="2" type="ORF">ERS007661_03211</name>
    <name evidence="3" type="ORF">ERS007739_03063</name>
</gene>
<evidence type="ECO:0000313" key="4">
    <source>
        <dbReference type="Proteomes" id="UP000039021"/>
    </source>
</evidence>
<dbReference type="EMBL" id="CGCX01000908">
    <property type="protein sequence ID" value="CFR85426.1"/>
    <property type="molecule type" value="Genomic_DNA"/>
</dbReference>
<sequence>MDLIGGYQTADQLRAAHAELLGDRHQWGYVVRRVRIVGGQKRVVKVKFTRGDAVGPGRPVRRVAALDAKYLRPVSHRMRQCLVAGHGDRSAHH</sequence>
<organism evidence="1 6">
    <name type="scientific">Mycobacterium tuberculosis</name>
    <dbReference type="NCBI Taxonomy" id="1773"/>
    <lineage>
        <taxon>Bacteria</taxon>
        <taxon>Bacillati</taxon>
        <taxon>Actinomycetota</taxon>
        <taxon>Actinomycetes</taxon>
        <taxon>Mycobacteriales</taxon>
        <taxon>Mycobacteriaceae</taxon>
        <taxon>Mycobacterium</taxon>
        <taxon>Mycobacterium tuberculosis complex</taxon>
    </lineage>
</organism>
<dbReference type="Proteomes" id="UP000039021">
    <property type="component" value="Unassembled WGS sequence"/>
</dbReference>
<dbReference type="AlphaFoldDB" id="A0A654U274"/>
<reference evidence="3" key="1">
    <citation type="submission" date="2015-03" db="EMBL/GenBank/DDBJ databases">
        <authorList>
            <consortium name="Pathogen Informatics"/>
            <person name="Murphy D."/>
        </authorList>
    </citation>
    <scope>NUCLEOTIDE SEQUENCE</scope>
    <source>
        <strain evidence="3">N09902308</strain>
    </source>
</reference>
<evidence type="ECO:0000313" key="6">
    <source>
        <dbReference type="Proteomes" id="UP000046680"/>
    </source>
</evidence>
<dbReference type="Proteomes" id="UP000039217">
    <property type="component" value="Unassembled WGS sequence"/>
</dbReference>
<dbReference type="Proteomes" id="UP000046680">
    <property type="component" value="Unassembled WGS sequence"/>
</dbReference>
<dbReference type="EMBL" id="CQQC01001350">
    <property type="protein sequence ID" value="CNV87053.1"/>
    <property type="molecule type" value="Genomic_DNA"/>
</dbReference>
<evidence type="ECO:0000313" key="5">
    <source>
        <dbReference type="Proteomes" id="UP000039217"/>
    </source>
</evidence>
<dbReference type="EMBL" id="CSBK01001518">
    <property type="protein sequence ID" value="COY77152.1"/>
    <property type="molecule type" value="Genomic_DNA"/>
</dbReference>
<name>A0A654U274_MYCTX</name>
<reference evidence="4 5" key="2">
    <citation type="submission" date="2015-03" db="EMBL/GenBank/DDBJ databases">
        <authorList>
            <consortium name="Pathogen Informatics"/>
        </authorList>
    </citation>
    <scope>NUCLEOTIDE SEQUENCE [LARGE SCALE GENOMIC DNA]</scope>
    <source>
        <strain evidence="1 6">C09601061</strain>
        <strain evidence="2 5">D00501624</strain>
        <strain evidence="4">N09902308</strain>
    </source>
</reference>
<evidence type="ECO:0000313" key="3">
    <source>
        <dbReference type="EMBL" id="COY77152.1"/>
    </source>
</evidence>